<comment type="similarity">
    <text evidence="3">Belongs to the glycosyl hydrolase 24 family.</text>
</comment>
<protein>
    <recommendedName>
        <fullName evidence="3">Lysozyme</fullName>
        <ecNumber evidence="3">3.2.1.17</ecNumber>
    </recommendedName>
</protein>
<dbReference type="GO" id="GO:0003796">
    <property type="term" value="F:lysozyme activity"/>
    <property type="evidence" value="ECO:0007669"/>
    <property type="project" value="UniProtKB-EC"/>
</dbReference>
<dbReference type="InterPro" id="IPR023347">
    <property type="entry name" value="Lysozyme_dom_sf"/>
</dbReference>
<dbReference type="EMBL" id="JACHIE010000003">
    <property type="protein sequence ID" value="MBB6456566.1"/>
    <property type="molecule type" value="Genomic_DNA"/>
</dbReference>
<gene>
    <name evidence="4" type="ORF">HNR55_001140</name>
</gene>
<dbReference type="GO" id="GO:0031640">
    <property type="term" value="P:killing of cells of another organism"/>
    <property type="evidence" value="ECO:0007669"/>
    <property type="project" value="UniProtKB-KW"/>
</dbReference>
<keyword evidence="3" id="KW-0326">Glycosidase</keyword>
<organism evidence="4 5">
    <name type="scientific">Acetobacter lovaniensis</name>
    <dbReference type="NCBI Taxonomy" id="104100"/>
    <lineage>
        <taxon>Bacteria</taxon>
        <taxon>Pseudomonadati</taxon>
        <taxon>Pseudomonadota</taxon>
        <taxon>Alphaproteobacteria</taxon>
        <taxon>Acetobacterales</taxon>
        <taxon>Acetobacteraceae</taxon>
        <taxon>Acetobacter</taxon>
    </lineage>
</organism>
<evidence type="ECO:0000256" key="3">
    <source>
        <dbReference type="RuleBase" id="RU003788"/>
    </source>
</evidence>
<dbReference type="Proteomes" id="UP000578000">
    <property type="component" value="Unassembled WGS sequence"/>
</dbReference>
<keyword evidence="3" id="KW-0378">Hydrolase</keyword>
<keyword evidence="5" id="KW-1185">Reference proteome</keyword>
<comment type="caution">
    <text evidence="4">The sequence shown here is derived from an EMBL/GenBank/DDBJ whole genome shotgun (WGS) entry which is preliminary data.</text>
</comment>
<dbReference type="EC" id="3.2.1.17" evidence="3"/>
<dbReference type="InterPro" id="IPR002196">
    <property type="entry name" value="Glyco_hydro_24"/>
</dbReference>
<dbReference type="InterPro" id="IPR023346">
    <property type="entry name" value="Lysozyme-like_dom_sf"/>
</dbReference>
<dbReference type="GO" id="GO:0009253">
    <property type="term" value="P:peptidoglycan catabolic process"/>
    <property type="evidence" value="ECO:0007669"/>
    <property type="project" value="InterPro"/>
</dbReference>
<keyword evidence="2 3" id="KW-0081">Bacteriolytic enzyme</keyword>
<reference evidence="4 5" key="1">
    <citation type="submission" date="2020-08" db="EMBL/GenBank/DDBJ databases">
        <title>Genomic Encyclopedia of Type Strains, Phase IV (KMG-IV): sequencing the most valuable type-strain genomes for metagenomic binning, comparative biology and taxonomic classification.</title>
        <authorList>
            <person name="Goeker M."/>
        </authorList>
    </citation>
    <scope>NUCLEOTIDE SEQUENCE [LARGE SCALE GENOMIC DNA]</scope>
    <source>
        <strain evidence="4 5">DSM 4491</strain>
    </source>
</reference>
<sequence length="75" mass="8433">MRHPCLPDTNEFDAPVAFAYNPERGWPGVRAAINSGDKRKAVGIIEEPVRSKGKVMNGLVKRRHDEAMLLLEGRY</sequence>
<dbReference type="AlphaFoldDB" id="A0A841QDQ2"/>
<comment type="catalytic activity">
    <reaction evidence="3">
        <text>Hydrolysis of (1-&gt;4)-beta-linkages between N-acetylmuramic acid and N-acetyl-D-glucosamine residues in a peptidoglycan and between N-acetyl-D-glucosamine residues in chitodextrins.</text>
        <dbReference type="EC" id="3.2.1.17"/>
    </reaction>
</comment>
<dbReference type="GO" id="GO:0016998">
    <property type="term" value="P:cell wall macromolecule catabolic process"/>
    <property type="evidence" value="ECO:0007669"/>
    <property type="project" value="InterPro"/>
</dbReference>
<dbReference type="RefSeq" id="WP_373318096.1">
    <property type="nucleotide sequence ID" value="NZ_BAABDB010000034.1"/>
</dbReference>
<evidence type="ECO:0000313" key="5">
    <source>
        <dbReference type="Proteomes" id="UP000578000"/>
    </source>
</evidence>
<evidence type="ECO:0000256" key="1">
    <source>
        <dbReference type="ARBA" id="ARBA00022529"/>
    </source>
</evidence>
<dbReference type="Gene3D" id="1.10.530.40">
    <property type="match status" value="1"/>
</dbReference>
<accession>A0A841QDQ2</accession>
<dbReference type="SUPFAM" id="SSF53955">
    <property type="entry name" value="Lysozyme-like"/>
    <property type="match status" value="1"/>
</dbReference>
<dbReference type="Pfam" id="PF00959">
    <property type="entry name" value="Phage_lysozyme"/>
    <property type="match status" value="1"/>
</dbReference>
<dbReference type="GO" id="GO:0042742">
    <property type="term" value="P:defense response to bacterium"/>
    <property type="evidence" value="ECO:0007669"/>
    <property type="project" value="UniProtKB-KW"/>
</dbReference>
<proteinExistence type="inferred from homology"/>
<keyword evidence="1 3" id="KW-0929">Antimicrobial</keyword>
<evidence type="ECO:0000313" key="4">
    <source>
        <dbReference type="EMBL" id="MBB6456566.1"/>
    </source>
</evidence>
<name>A0A841QDQ2_9PROT</name>
<evidence type="ECO:0000256" key="2">
    <source>
        <dbReference type="ARBA" id="ARBA00022638"/>
    </source>
</evidence>